<organism evidence="12 13">
    <name type="scientific">Microbacterium kyungheense</name>
    <dbReference type="NCBI Taxonomy" id="1263636"/>
    <lineage>
        <taxon>Bacteria</taxon>
        <taxon>Bacillati</taxon>
        <taxon>Actinomycetota</taxon>
        <taxon>Actinomycetes</taxon>
        <taxon>Micrococcales</taxon>
        <taxon>Microbacteriaceae</taxon>
        <taxon>Microbacterium</taxon>
    </lineage>
</organism>
<dbReference type="Gene3D" id="3.90.550.10">
    <property type="entry name" value="Spore Coat Polysaccharide Biosynthesis Protein SpsA, Chain A"/>
    <property type="match status" value="1"/>
</dbReference>
<dbReference type="GO" id="GO:0005886">
    <property type="term" value="C:plasma membrane"/>
    <property type="evidence" value="ECO:0007669"/>
    <property type="project" value="UniProtKB-SubCell"/>
</dbReference>
<dbReference type="Pfam" id="PF00535">
    <property type="entry name" value="Glycos_transf_2"/>
    <property type="match status" value="1"/>
</dbReference>
<feature type="compositionally biased region" description="Basic and acidic residues" evidence="10">
    <location>
        <begin position="276"/>
        <end position="286"/>
    </location>
</feature>
<evidence type="ECO:0000256" key="1">
    <source>
        <dbReference type="ARBA" id="ARBA00004236"/>
    </source>
</evidence>
<comment type="function">
    <text evidence="6">Catalyzes the glycosylation of 4,4'-diaponeurosporenoate, i.e. the esterification of glucose at the C1'' position with the carboxyl group of 4,4'-diaponeurosporenic acid, to form glycosyl-4,4'-diaponeurosporenoate. This is a step in the biosynthesis of staphyloxanthin, an orange pigment present in most staphylococci strains.</text>
</comment>
<keyword evidence="4 12" id="KW-0808">Transferase</keyword>
<evidence type="ECO:0000313" key="12">
    <source>
        <dbReference type="EMBL" id="TQM24287.1"/>
    </source>
</evidence>
<proteinExistence type="inferred from homology"/>
<comment type="caution">
    <text evidence="12">The sequence shown here is derived from an EMBL/GenBank/DDBJ whole genome shotgun (WGS) entry which is preliminary data.</text>
</comment>
<evidence type="ECO:0000256" key="4">
    <source>
        <dbReference type="ARBA" id="ARBA00022679"/>
    </source>
</evidence>
<dbReference type="SUPFAM" id="SSF53448">
    <property type="entry name" value="Nucleotide-diphospho-sugar transferases"/>
    <property type="match status" value="1"/>
</dbReference>
<name>A0A543ERR1_9MICO</name>
<dbReference type="AlphaFoldDB" id="A0A543ERR1"/>
<evidence type="ECO:0000259" key="11">
    <source>
        <dbReference type="Pfam" id="PF00535"/>
    </source>
</evidence>
<evidence type="ECO:0000256" key="2">
    <source>
        <dbReference type="ARBA" id="ARBA00022475"/>
    </source>
</evidence>
<comment type="subcellular location">
    <subcellularLocation>
        <location evidence="1">Cell membrane</location>
    </subcellularLocation>
</comment>
<dbReference type="InterPro" id="IPR029044">
    <property type="entry name" value="Nucleotide-diphossugar_trans"/>
</dbReference>
<dbReference type="PANTHER" id="PTHR43646">
    <property type="entry name" value="GLYCOSYLTRANSFERASE"/>
    <property type="match status" value="1"/>
</dbReference>
<evidence type="ECO:0000256" key="7">
    <source>
        <dbReference type="ARBA" id="ARBA00037904"/>
    </source>
</evidence>
<feature type="region of interest" description="Disordered" evidence="10">
    <location>
        <begin position="264"/>
        <end position="286"/>
    </location>
</feature>
<gene>
    <name evidence="12" type="ORF">FB391_2800</name>
</gene>
<evidence type="ECO:0000256" key="3">
    <source>
        <dbReference type="ARBA" id="ARBA00022676"/>
    </source>
</evidence>
<keyword evidence="2" id="KW-1003">Cell membrane</keyword>
<accession>A0A543ERR1</accession>
<evidence type="ECO:0000313" key="13">
    <source>
        <dbReference type="Proteomes" id="UP000320235"/>
    </source>
</evidence>
<evidence type="ECO:0000256" key="8">
    <source>
        <dbReference type="ARBA" id="ARBA00038120"/>
    </source>
</evidence>
<dbReference type="OrthoDB" id="2369748at2"/>
<dbReference type="GO" id="GO:0016757">
    <property type="term" value="F:glycosyltransferase activity"/>
    <property type="evidence" value="ECO:0007669"/>
    <property type="project" value="UniProtKB-KW"/>
</dbReference>
<feature type="domain" description="Glycosyltransferase 2-like" evidence="11">
    <location>
        <begin position="25"/>
        <end position="151"/>
    </location>
</feature>
<comment type="pathway">
    <text evidence="7">Carotenoid biosynthesis; staphyloxanthin biosynthesis; staphyloxanthin from farnesyl diphosphate: step 4/5.</text>
</comment>
<sequence>MPPPRYDRRVAPDTSPDSARVPAVSVIIPAYNAARTIARQLDALTRQHVDVDWEVIVCDNGSTDATSRTAQSWADRLPLRVIDASARRGPSAARNAGADAARAPLLAFCDADDAVTDDWLSGLLPVLGAHPFVVTAARVESAYSTPDRRLYDVVTTLRMPFLPELPFGSSSHLAVSAEAFTRVGRFDETLRTGEDVDLSWRLQLAGYAVTECREAIIDHSRRAGFFATVRQFRGYQHGRRALQHRYAHVIDAFTAARGAPPGADGDWEAGVVSADQSERSDRPASRRERIAMYLRDRDERRQFLLRATRSTRLALATSLGLFLGRVTGRIDTTQPQVPASLARAYLERERPFERGSR</sequence>
<keyword evidence="13" id="KW-1185">Reference proteome</keyword>
<evidence type="ECO:0000256" key="10">
    <source>
        <dbReference type="SAM" id="MobiDB-lite"/>
    </source>
</evidence>
<dbReference type="PANTHER" id="PTHR43646:SF2">
    <property type="entry name" value="GLYCOSYLTRANSFERASE 2-LIKE DOMAIN-CONTAINING PROTEIN"/>
    <property type="match status" value="1"/>
</dbReference>
<dbReference type="EMBL" id="VFPE01000004">
    <property type="protein sequence ID" value="TQM24287.1"/>
    <property type="molecule type" value="Genomic_DNA"/>
</dbReference>
<dbReference type="Proteomes" id="UP000320235">
    <property type="component" value="Unassembled WGS sequence"/>
</dbReference>
<evidence type="ECO:0000256" key="9">
    <source>
        <dbReference type="ARBA" id="ARBA00040345"/>
    </source>
</evidence>
<evidence type="ECO:0000256" key="6">
    <source>
        <dbReference type="ARBA" id="ARBA00037281"/>
    </source>
</evidence>
<protein>
    <recommendedName>
        <fullName evidence="9">4,4'-diaponeurosporenoate glycosyltransferase</fullName>
    </recommendedName>
</protein>
<comment type="similarity">
    <text evidence="8">Belongs to the glycosyltransferase 2 family. CrtQ subfamily.</text>
</comment>
<keyword evidence="5" id="KW-0472">Membrane</keyword>
<reference evidence="12 13" key="1">
    <citation type="submission" date="2019-06" db="EMBL/GenBank/DDBJ databases">
        <title>Sequencing the genomes of 1000 actinobacteria strains.</title>
        <authorList>
            <person name="Klenk H.-P."/>
        </authorList>
    </citation>
    <scope>NUCLEOTIDE SEQUENCE [LARGE SCALE GENOMIC DNA]</scope>
    <source>
        <strain evidence="12 13">DSM 105492</strain>
    </source>
</reference>
<dbReference type="InterPro" id="IPR001173">
    <property type="entry name" value="Glyco_trans_2-like"/>
</dbReference>
<evidence type="ECO:0000256" key="5">
    <source>
        <dbReference type="ARBA" id="ARBA00023136"/>
    </source>
</evidence>
<keyword evidence="3" id="KW-0328">Glycosyltransferase</keyword>